<dbReference type="HOGENOM" id="CLU_083413_0_0_1"/>
<dbReference type="OrthoDB" id="3364107at2759"/>
<evidence type="ECO:0000256" key="1">
    <source>
        <dbReference type="SAM" id="Phobius"/>
    </source>
</evidence>
<name>A0A0C3G0L4_PILCF</name>
<feature type="transmembrane region" description="Helical" evidence="1">
    <location>
        <begin position="9"/>
        <end position="30"/>
    </location>
</feature>
<proteinExistence type="predicted"/>
<feature type="transmembrane region" description="Helical" evidence="1">
    <location>
        <begin position="36"/>
        <end position="63"/>
    </location>
</feature>
<reference evidence="3" key="2">
    <citation type="submission" date="2015-01" db="EMBL/GenBank/DDBJ databases">
        <title>Evolutionary Origins and Diversification of the Mycorrhizal Mutualists.</title>
        <authorList>
            <consortium name="DOE Joint Genome Institute"/>
            <consortium name="Mycorrhizal Genomics Consortium"/>
            <person name="Kohler A."/>
            <person name="Kuo A."/>
            <person name="Nagy L.G."/>
            <person name="Floudas D."/>
            <person name="Copeland A."/>
            <person name="Barry K.W."/>
            <person name="Cichocki N."/>
            <person name="Veneault-Fourrey C."/>
            <person name="LaButti K."/>
            <person name="Lindquist E.A."/>
            <person name="Lipzen A."/>
            <person name="Lundell T."/>
            <person name="Morin E."/>
            <person name="Murat C."/>
            <person name="Riley R."/>
            <person name="Ohm R."/>
            <person name="Sun H."/>
            <person name="Tunlid A."/>
            <person name="Henrissat B."/>
            <person name="Grigoriev I.V."/>
            <person name="Hibbett D.S."/>
            <person name="Martin F."/>
        </authorList>
    </citation>
    <scope>NUCLEOTIDE SEQUENCE [LARGE SCALE GENOMIC DNA]</scope>
    <source>
        <strain evidence="3">F 1598</strain>
    </source>
</reference>
<keyword evidence="1" id="KW-0812">Transmembrane</keyword>
<keyword evidence="1" id="KW-0472">Membrane</keyword>
<feature type="transmembrane region" description="Helical" evidence="1">
    <location>
        <begin position="75"/>
        <end position="94"/>
    </location>
</feature>
<accession>A0A0C3G0L4</accession>
<keyword evidence="1" id="KW-1133">Transmembrane helix</keyword>
<keyword evidence="3" id="KW-1185">Reference proteome</keyword>
<feature type="transmembrane region" description="Helical" evidence="1">
    <location>
        <begin position="140"/>
        <end position="159"/>
    </location>
</feature>
<dbReference type="STRING" id="765440.A0A0C3G0L4"/>
<dbReference type="InParanoid" id="A0A0C3G0L4"/>
<dbReference type="AlphaFoldDB" id="A0A0C3G0L4"/>
<reference evidence="2 3" key="1">
    <citation type="submission" date="2014-04" db="EMBL/GenBank/DDBJ databases">
        <authorList>
            <consortium name="DOE Joint Genome Institute"/>
            <person name="Kuo A."/>
            <person name="Tarkka M."/>
            <person name="Buscot F."/>
            <person name="Kohler A."/>
            <person name="Nagy L.G."/>
            <person name="Floudas D."/>
            <person name="Copeland A."/>
            <person name="Barry K.W."/>
            <person name="Cichocki N."/>
            <person name="Veneault-Fourrey C."/>
            <person name="LaButti K."/>
            <person name="Lindquist E.A."/>
            <person name="Lipzen A."/>
            <person name="Lundell T."/>
            <person name="Morin E."/>
            <person name="Murat C."/>
            <person name="Sun H."/>
            <person name="Tunlid A."/>
            <person name="Henrissat B."/>
            <person name="Grigoriev I.V."/>
            <person name="Hibbett D.S."/>
            <person name="Martin F."/>
            <person name="Nordberg H.P."/>
            <person name="Cantor M.N."/>
            <person name="Hua S.X."/>
        </authorList>
    </citation>
    <scope>NUCLEOTIDE SEQUENCE [LARGE SCALE GENOMIC DNA]</scope>
    <source>
        <strain evidence="2 3">F 1598</strain>
    </source>
</reference>
<dbReference type="EMBL" id="KN832988">
    <property type="protein sequence ID" value="KIM84206.1"/>
    <property type="molecule type" value="Genomic_DNA"/>
</dbReference>
<dbReference type="Proteomes" id="UP000054166">
    <property type="component" value="Unassembled WGS sequence"/>
</dbReference>
<evidence type="ECO:0000313" key="2">
    <source>
        <dbReference type="EMBL" id="KIM84206.1"/>
    </source>
</evidence>
<protein>
    <submittedName>
        <fullName evidence="2">Uncharacterized protein</fullName>
    </submittedName>
</protein>
<sequence length="186" mass="19936">MHALHTVRVVLLGVVVLFSVIVLALAAALINTTESLGFYYVFSALALAVSILTLLTVGLLLVFDHIRTGFVTSRIVVELIVLGILSILWLATAADTASFNSFAVGCGADSCWSCPSQHHDVNSNHDAACGEIQAIEAFSFLNWIILMGYCITLLAFSIIHSRRGNNGVWHSSVKETNFSSRGGGIV</sequence>
<gene>
    <name evidence="2" type="ORF">PILCRDRAFT_818536</name>
</gene>
<organism evidence="2 3">
    <name type="scientific">Piloderma croceum (strain F 1598)</name>
    <dbReference type="NCBI Taxonomy" id="765440"/>
    <lineage>
        <taxon>Eukaryota</taxon>
        <taxon>Fungi</taxon>
        <taxon>Dikarya</taxon>
        <taxon>Basidiomycota</taxon>
        <taxon>Agaricomycotina</taxon>
        <taxon>Agaricomycetes</taxon>
        <taxon>Agaricomycetidae</taxon>
        <taxon>Atheliales</taxon>
        <taxon>Atheliaceae</taxon>
        <taxon>Piloderma</taxon>
    </lineage>
</organism>
<evidence type="ECO:0000313" key="3">
    <source>
        <dbReference type="Proteomes" id="UP000054166"/>
    </source>
</evidence>